<evidence type="ECO:0000256" key="3">
    <source>
        <dbReference type="ARBA" id="ARBA00022692"/>
    </source>
</evidence>
<name>A0ABC8TS33_9AQUA</name>
<proteinExistence type="predicted"/>
<dbReference type="Gene3D" id="3.30.750.24">
    <property type="entry name" value="STAS domain"/>
    <property type="match status" value="1"/>
</dbReference>
<sequence length="279" mass="30798">MANMLFDLAGPFSKTAVNFNAGCKTPMANVVMAICMMLTLLFLAPLFSYTPLVALSAIIMSAMLGLIEYDKAYHLYKTDKFDFCICMVAFFGVAFISMDVGLMMSVGLALLRALLYVARPATCKLANIPDSTLYRDIEQYPGSTGIPGILILQLGSPIYFANCSYIRERIVRWVRDEKAIADAKGNDIEYILLDFGGVTAIDITGVETLSEVQRNMEAQGIKVILINPRLKVMEKLIVTKFIDKIGKESVFLSIEDAIEACRFSLRISKETNGGDFVDA</sequence>
<evidence type="ECO:0000256" key="2">
    <source>
        <dbReference type="ARBA" id="ARBA00022448"/>
    </source>
</evidence>
<accession>A0ABC8TS33</accession>
<evidence type="ECO:0000313" key="9">
    <source>
        <dbReference type="Proteomes" id="UP001642360"/>
    </source>
</evidence>
<comment type="caution">
    <text evidence="8">The sequence shown here is derived from an EMBL/GenBank/DDBJ whole genome shotgun (WGS) entry which is preliminary data.</text>
</comment>
<dbReference type="Pfam" id="PF01740">
    <property type="entry name" value="STAS"/>
    <property type="match status" value="1"/>
</dbReference>
<dbReference type="AlphaFoldDB" id="A0ABC8TS33"/>
<keyword evidence="3 6" id="KW-0812">Transmembrane</keyword>
<evidence type="ECO:0000256" key="5">
    <source>
        <dbReference type="ARBA" id="ARBA00023136"/>
    </source>
</evidence>
<comment type="subcellular location">
    <subcellularLocation>
        <location evidence="1">Membrane</location>
        <topology evidence="1">Multi-pass membrane protein</topology>
    </subcellularLocation>
</comment>
<gene>
    <name evidence="8" type="ORF">ILEXP_LOCUS41936</name>
</gene>
<evidence type="ECO:0000256" key="6">
    <source>
        <dbReference type="SAM" id="Phobius"/>
    </source>
</evidence>
<dbReference type="CDD" id="cd07042">
    <property type="entry name" value="STAS_SulP_like_sulfate_transporter"/>
    <property type="match status" value="1"/>
</dbReference>
<organism evidence="8 9">
    <name type="scientific">Ilex paraguariensis</name>
    <name type="common">yerba mate</name>
    <dbReference type="NCBI Taxonomy" id="185542"/>
    <lineage>
        <taxon>Eukaryota</taxon>
        <taxon>Viridiplantae</taxon>
        <taxon>Streptophyta</taxon>
        <taxon>Embryophyta</taxon>
        <taxon>Tracheophyta</taxon>
        <taxon>Spermatophyta</taxon>
        <taxon>Magnoliopsida</taxon>
        <taxon>eudicotyledons</taxon>
        <taxon>Gunneridae</taxon>
        <taxon>Pentapetalae</taxon>
        <taxon>asterids</taxon>
        <taxon>campanulids</taxon>
        <taxon>Aquifoliales</taxon>
        <taxon>Aquifoliaceae</taxon>
        <taxon>Ilex</taxon>
    </lineage>
</organism>
<feature type="domain" description="STAS" evidence="7">
    <location>
        <begin position="139"/>
        <end position="261"/>
    </location>
</feature>
<feature type="transmembrane region" description="Helical" evidence="6">
    <location>
        <begin position="27"/>
        <end position="46"/>
    </location>
</feature>
<keyword evidence="2" id="KW-0813">Transport</keyword>
<feature type="transmembrane region" description="Helical" evidence="6">
    <location>
        <begin position="52"/>
        <end position="69"/>
    </location>
</feature>
<protein>
    <recommendedName>
        <fullName evidence="7">STAS domain-containing protein</fullName>
    </recommendedName>
</protein>
<dbReference type="PANTHER" id="PTHR11814">
    <property type="entry name" value="SULFATE TRANSPORTER"/>
    <property type="match status" value="1"/>
</dbReference>
<evidence type="ECO:0000259" key="7">
    <source>
        <dbReference type="PROSITE" id="PS50801"/>
    </source>
</evidence>
<dbReference type="InterPro" id="IPR001902">
    <property type="entry name" value="SLC26A/SulP_fam"/>
</dbReference>
<dbReference type="Pfam" id="PF00916">
    <property type="entry name" value="Sulfate_transp"/>
    <property type="match status" value="1"/>
</dbReference>
<reference evidence="8 9" key="1">
    <citation type="submission" date="2024-02" db="EMBL/GenBank/DDBJ databases">
        <authorList>
            <person name="Vignale AGUSTIN F."/>
            <person name="Sosa J E."/>
            <person name="Modenutti C."/>
        </authorList>
    </citation>
    <scope>NUCLEOTIDE SEQUENCE [LARGE SCALE GENOMIC DNA]</scope>
</reference>
<dbReference type="InterPro" id="IPR036513">
    <property type="entry name" value="STAS_dom_sf"/>
</dbReference>
<dbReference type="FunFam" id="3.30.750.24:FF:000002">
    <property type="entry name" value="Sulfate transporter 31"/>
    <property type="match status" value="1"/>
</dbReference>
<dbReference type="InterPro" id="IPR002645">
    <property type="entry name" value="STAS_dom"/>
</dbReference>
<dbReference type="EMBL" id="CAUOFW020005946">
    <property type="protein sequence ID" value="CAK9172297.1"/>
    <property type="molecule type" value="Genomic_DNA"/>
</dbReference>
<dbReference type="Proteomes" id="UP001642360">
    <property type="component" value="Unassembled WGS sequence"/>
</dbReference>
<keyword evidence="5 6" id="KW-0472">Membrane</keyword>
<dbReference type="GO" id="GO:0016020">
    <property type="term" value="C:membrane"/>
    <property type="evidence" value="ECO:0007669"/>
    <property type="project" value="UniProtKB-SubCell"/>
</dbReference>
<keyword evidence="9" id="KW-1185">Reference proteome</keyword>
<dbReference type="PROSITE" id="PS50801">
    <property type="entry name" value="STAS"/>
    <property type="match status" value="1"/>
</dbReference>
<dbReference type="SUPFAM" id="SSF52091">
    <property type="entry name" value="SpoIIaa-like"/>
    <property type="match status" value="1"/>
</dbReference>
<evidence type="ECO:0000256" key="4">
    <source>
        <dbReference type="ARBA" id="ARBA00022989"/>
    </source>
</evidence>
<evidence type="ECO:0000313" key="8">
    <source>
        <dbReference type="EMBL" id="CAK9172297.1"/>
    </source>
</evidence>
<dbReference type="InterPro" id="IPR011547">
    <property type="entry name" value="SLC26A/SulP_dom"/>
</dbReference>
<feature type="transmembrane region" description="Helical" evidence="6">
    <location>
        <begin position="81"/>
        <end position="111"/>
    </location>
</feature>
<evidence type="ECO:0000256" key="1">
    <source>
        <dbReference type="ARBA" id="ARBA00004141"/>
    </source>
</evidence>
<keyword evidence="4 6" id="KW-1133">Transmembrane helix</keyword>